<feature type="region of interest" description="Disordered" evidence="11">
    <location>
        <begin position="1"/>
        <end position="20"/>
    </location>
</feature>
<dbReference type="GO" id="GO:0005886">
    <property type="term" value="C:plasma membrane"/>
    <property type="evidence" value="ECO:0007669"/>
    <property type="project" value="UniProtKB-SubCell"/>
</dbReference>
<name>A0A537KVE1_9BACT</name>
<dbReference type="Pfam" id="PF00571">
    <property type="entry name" value="CBS"/>
    <property type="match status" value="2"/>
</dbReference>
<dbReference type="Gene3D" id="3.10.580.10">
    <property type="entry name" value="CBS-domain"/>
    <property type="match status" value="1"/>
</dbReference>
<dbReference type="InterPro" id="IPR046342">
    <property type="entry name" value="CBS_dom_sf"/>
</dbReference>
<dbReference type="InterPro" id="IPR016169">
    <property type="entry name" value="FAD-bd_PCMH_sub2"/>
</dbReference>
<dbReference type="Proteomes" id="UP000319353">
    <property type="component" value="Unassembled WGS sequence"/>
</dbReference>
<keyword evidence="7 9" id="KW-0129">CBS domain</keyword>
<sequence length="465" mass="50452">MLDECPSSIPRSRSPHRGTSLHEVTRMDLSSASIALRLFAVFALVAANGLFVAAEFSIVKARRTRIAQLVRAGRRGARLVQRATENPEPFVAATQLGITMASLGLGWIGEPFVATLIEPLLGGLPITFRPAAQQTISAALAFGLITALHIIFGELAPKSIALWSAEPTALVTVPPTAAFSRVFKPFIWSLNAVANGSLRIFGLRAPSGRHVAYQREELVMLVGEARRAGTLEREEESLVRRVFRLTDRVVGEVMVHRTAIAAVPATATVRESVAVIRQRGFTRVPVIGEDLDHIVGAVHAKDLLIQLADGRADAPITALVRPVLYVPETKPVVDLLEEMRHGRSQLAVVLEEYGSTAGIVTIEDLLEEIVGEIPGEYRPQPPLVDLTQPDRIIVDASIDLAALQDLTGIALAGEQANTLGGFIFYHLGRIPEPGAHFSLGELQFTVETVIGRRIGRVEIRRRPTK</sequence>
<dbReference type="Pfam" id="PF01595">
    <property type="entry name" value="CNNM"/>
    <property type="match status" value="1"/>
</dbReference>
<feature type="domain" description="CNNM transmembrane" evidence="14">
    <location>
        <begin position="30"/>
        <end position="235"/>
    </location>
</feature>
<protein>
    <submittedName>
        <fullName evidence="15">HlyC/CorC family transporter</fullName>
    </submittedName>
</protein>
<feature type="domain" description="CBS" evidence="13">
    <location>
        <begin position="319"/>
        <end position="375"/>
    </location>
</feature>
<evidence type="ECO:0000256" key="8">
    <source>
        <dbReference type="ARBA" id="ARBA00023136"/>
    </source>
</evidence>
<accession>A0A537KVE1</accession>
<evidence type="ECO:0000256" key="3">
    <source>
        <dbReference type="ARBA" id="ARBA00022475"/>
    </source>
</evidence>
<dbReference type="AlphaFoldDB" id="A0A537KVE1"/>
<keyword evidence="3" id="KW-1003">Cell membrane</keyword>
<dbReference type="FunFam" id="3.10.580.10:FF:000002">
    <property type="entry name" value="Magnesium/cobalt efflux protein CorC"/>
    <property type="match status" value="1"/>
</dbReference>
<keyword evidence="4 10" id="KW-0812">Transmembrane</keyword>
<dbReference type="SUPFAM" id="SSF54631">
    <property type="entry name" value="CBS-domain pair"/>
    <property type="match status" value="1"/>
</dbReference>
<dbReference type="InterPro" id="IPR002550">
    <property type="entry name" value="CNNM"/>
</dbReference>
<comment type="subcellular location">
    <subcellularLocation>
        <location evidence="1">Cell membrane</location>
        <topology evidence="1">Multi-pass membrane protein</topology>
    </subcellularLocation>
</comment>
<evidence type="ECO:0000256" key="6">
    <source>
        <dbReference type="ARBA" id="ARBA00022989"/>
    </source>
</evidence>
<keyword evidence="6 10" id="KW-1133">Transmembrane helix</keyword>
<evidence type="ECO:0000256" key="5">
    <source>
        <dbReference type="ARBA" id="ARBA00022737"/>
    </source>
</evidence>
<keyword evidence="8 10" id="KW-0472">Membrane</keyword>
<organism evidence="15 16">
    <name type="scientific">Candidatus Segetimicrobium genomatis</name>
    <dbReference type="NCBI Taxonomy" id="2569760"/>
    <lineage>
        <taxon>Bacteria</taxon>
        <taxon>Bacillati</taxon>
        <taxon>Candidatus Sysuimicrobiota</taxon>
        <taxon>Candidatus Sysuimicrobiia</taxon>
        <taxon>Candidatus Sysuimicrobiales</taxon>
        <taxon>Candidatus Segetimicrobiaceae</taxon>
        <taxon>Candidatus Segetimicrobium</taxon>
    </lineage>
</organism>
<dbReference type="InterPro" id="IPR005170">
    <property type="entry name" value="Transptr-assoc_dom"/>
</dbReference>
<evidence type="ECO:0000256" key="7">
    <source>
        <dbReference type="ARBA" id="ARBA00023122"/>
    </source>
</evidence>
<dbReference type="InterPro" id="IPR044751">
    <property type="entry name" value="Ion_transp-like_CBS"/>
</dbReference>
<dbReference type="PROSITE" id="PS51371">
    <property type="entry name" value="CBS"/>
    <property type="match status" value="2"/>
</dbReference>
<keyword evidence="5" id="KW-0677">Repeat</keyword>
<dbReference type="SUPFAM" id="SSF56176">
    <property type="entry name" value="FAD-binding/transporter-associated domain-like"/>
    <property type="match status" value="1"/>
</dbReference>
<feature type="domain" description="CBS" evidence="13">
    <location>
        <begin position="254"/>
        <end position="314"/>
    </location>
</feature>
<dbReference type="SMART" id="SM00116">
    <property type="entry name" value="CBS"/>
    <property type="match status" value="2"/>
</dbReference>
<dbReference type="EMBL" id="VBAL01000132">
    <property type="protein sequence ID" value="TMI99708.1"/>
    <property type="molecule type" value="Genomic_DNA"/>
</dbReference>
<reference evidence="15 16" key="1">
    <citation type="journal article" date="2019" name="Nat. Microbiol.">
        <title>Mediterranean grassland soil C-N compound turnover is dependent on rainfall and depth, and is mediated by genomically divergent microorganisms.</title>
        <authorList>
            <person name="Diamond S."/>
            <person name="Andeer P.F."/>
            <person name="Li Z."/>
            <person name="Crits-Christoph A."/>
            <person name="Burstein D."/>
            <person name="Anantharaman K."/>
            <person name="Lane K.R."/>
            <person name="Thomas B.C."/>
            <person name="Pan C."/>
            <person name="Northen T.R."/>
            <person name="Banfield J.F."/>
        </authorList>
    </citation>
    <scope>NUCLEOTIDE SEQUENCE [LARGE SCALE GENOMIC DNA]</scope>
    <source>
        <strain evidence="15">NP_4</strain>
    </source>
</reference>
<dbReference type="InterPro" id="IPR051676">
    <property type="entry name" value="UPF0053_domain"/>
</dbReference>
<evidence type="ECO:0000259" key="14">
    <source>
        <dbReference type="PROSITE" id="PS51846"/>
    </source>
</evidence>
<feature type="compositionally biased region" description="Low complexity" evidence="11">
    <location>
        <begin position="1"/>
        <end position="12"/>
    </location>
</feature>
<dbReference type="PANTHER" id="PTHR43099:SF5">
    <property type="entry name" value="HLYC_CORC FAMILY TRANSPORTER"/>
    <property type="match status" value="1"/>
</dbReference>
<dbReference type="Gene3D" id="3.30.465.10">
    <property type="match status" value="1"/>
</dbReference>
<evidence type="ECO:0000313" key="15">
    <source>
        <dbReference type="EMBL" id="TMI99708.1"/>
    </source>
</evidence>
<evidence type="ECO:0000256" key="2">
    <source>
        <dbReference type="ARBA" id="ARBA00006337"/>
    </source>
</evidence>
<evidence type="ECO:0000313" key="16">
    <source>
        <dbReference type="Proteomes" id="UP000319353"/>
    </source>
</evidence>
<dbReference type="CDD" id="cd04590">
    <property type="entry name" value="CBS_pair_CorC_HlyC_assoc"/>
    <property type="match status" value="1"/>
</dbReference>
<evidence type="ECO:0000256" key="10">
    <source>
        <dbReference type="PROSITE-ProRule" id="PRU01193"/>
    </source>
</evidence>
<evidence type="ECO:0000256" key="11">
    <source>
        <dbReference type="SAM" id="MobiDB-lite"/>
    </source>
</evidence>
<comment type="caution">
    <text evidence="15">The sequence shown here is derived from an EMBL/GenBank/DDBJ whole genome shotgun (WGS) entry which is preliminary data.</text>
</comment>
<dbReference type="PANTHER" id="PTHR43099">
    <property type="entry name" value="UPF0053 PROTEIN YRKA"/>
    <property type="match status" value="1"/>
</dbReference>
<evidence type="ECO:0000256" key="1">
    <source>
        <dbReference type="ARBA" id="ARBA00004651"/>
    </source>
</evidence>
<dbReference type="PROSITE" id="PS51846">
    <property type="entry name" value="CNNM"/>
    <property type="match status" value="1"/>
</dbReference>
<dbReference type="InterPro" id="IPR036318">
    <property type="entry name" value="FAD-bd_PCMH-like_sf"/>
</dbReference>
<evidence type="ECO:0000256" key="12">
    <source>
        <dbReference type="SAM" id="Phobius"/>
    </source>
</evidence>
<evidence type="ECO:0000259" key="13">
    <source>
        <dbReference type="PROSITE" id="PS51371"/>
    </source>
</evidence>
<dbReference type="InterPro" id="IPR000644">
    <property type="entry name" value="CBS_dom"/>
</dbReference>
<dbReference type="SMART" id="SM01091">
    <property type="entry name" value="CorC_HlyC"/>
    <property type="match status" value="1"/>
</dbReference>
<dbReference type="Pfam" id="PF03471">
    <property type="entry name" value="CorC_HlyC"/>
    <property type="match status" value="1"/>
</dbReference>
<dbReference type="GO" id="GO:0050660">
    <property type="term" value="F:flavin adenine dinucleotide binding"/>
    <property type="evidence" value="ECO:0007669"/>
    <property type="project" value="InterPro"/>
</dbReference>
<gene>
    <name evidence="15" type="ORF">E6H01_10700</name>
</gene>
<evidence type="ECO:0000256" key="9">
    <source>
        <dbReference type="PROSITE-ProRule" id="PRU00703"/>
    </source>
</evidence>
<proteinExistence type="inferred from homology"/>
<evidence type="ECO:0000256" key="4">
    <source>
        <dbReference type="ARBA" id="ARBA00022692"/>
    </source>
</evidence>
<comment type="similarity">
    <text evidence="2">Belongs to the UPF0053 family.</text>
</comment>
<feature type="transmembrane region" description="Helical" evidence="12">
    <location>
        <begin position="34"/>
        <end position="59"/>
    </location>
</feature>